<dbReference type="Pfam" id="PF20795">
    <property type="entry name" value="DUF6841"/>
    <property type="match status" value="1"/>
</dbReference>
<protein>
    <recommendedName>
        <fullName evidence="1">DUF6841 domain-containing protein</fullName>
    </recommendedName>
</protein>
<dbReference type="EMBL" id="BMSA01000057">
    <property type="protein sequence ID" value="GGT98370.1"/>
    <property type="molecule type" value="Genomic_DNA"/>
</dbReference>
<organism evidence="2 3">
    <name type="scientific">Streptomyces phaeofaciens</name>
    <dbReference type="NCBI Taxonomy" id="68254"/>
    <lineage>
        <taxon>Bacteria</taxon>
        <taxon>Bacillati</taxon>
        <taxon>Actinomycetota</taxon>
        <taxon>Actinomycetes</taxon>
        <taxon>Kitasatosporales</taxon>
        <taxon>Streptomycetaceae</taxon>
        <taxon>Streptomyces</taxon>
    </lineage>
</organism>
<evidence type="ECO:0000313" key="3">
    <source>
        <dbReference type="Proteomes" id="UP000646776"/>
    </source>
</evidence>
<proteinExistence type="predicted"/>
<evidence type="ECO:0000313" key="2">
    <source>
        <dbReference type="EMBL" id="GGT98370.1"/>
    </source>
</evidence>
<accession>A0A918HR15</accession>
<reference evidence="2" key="1">
    <citation type="journal article" date="2014" name="Int. J. Syst. Evol. Microbiol.">
        <title>Complete genome sequence of Corynebacterium casei LMG S-19264T (=DSM 44701T), isolated from a smear-ripened cheese.</title>
        <authorList>
            <consortium name="US DOE Joint Genome Institute (JGI-PGF)"/>
            <person name="Walter F."/>
            <person name="Albersmeier A."/>
            <person name="Kalinowski J."/>
            <person name="Ruckert C."/>
        </authorList>
    </citation>
    <scope>NUCLEOTIDE SEQUENCE</scope>
    <source>
        <strain evidence="2">JCM 4125</strain>
    </source>
</reference>
<dbReference type="Proteomes" id="UP000646776">
    <property type="component" value="Unassembled WGS sequence"/>
</dbReference>
<gene>
    <name evidence="2" type="ORF">GCM10010226_89570</name>
</gene>
<feature type="domain" description="DUF6841" evidence="1">
    <location>
        <begin position="11"/>
        <end position="138"/>
    </location>
</feature>
<name>A0A918HR15_9ACTN</name>
<dbReference type="RefSeq" id="WP_189718347.1">
    <property type="nucleotide sequence ID" value="NZ_BMSA01000057.1"/>
</dbReference>
<dbReference type="AlphaFoldDB" id="A0A918HR15"/>
<sequence>MPANLHSVARELDEWLLSRYLPKWVAIGNGGRDDTAAILEYWGAPMHAVAPGKTGWLMTPDAVLDLLAHIHTRLRAGGYTHTDVLDKDITVYCEDAASIEALWSRCRADGSEIEREAVHFNVHRTAAGWRVVSLVGVQTSAERLHEVWRRDR</sequence>
<reference evidence="2" key="2">
    <citation type="submission" date="2020-09" db="EMBL/GenBank/DDBJ databases">
        <authorList>
            <person name="Sun Q."/>
            <person name="Ohkuma M."/>
        </authorList>
    </citation>
    <scope>NUCLEOTIDE SEQUENCE</scope>
    <source>
        <strain evidence="2">JCM 4125</strain>
    </source>
</reference>
<evidence type="ECO:0000259" key="1">
    <source>
        <dbReference type="Pfam" id="PF20795"/>
    </source>
</evidence>
<keyword evidence="3" id="KW-1185">Reference proteome</keyword>
<dbReference type="InterPro" id="IPR049219">
    <property type="entry name" value="DUF6841"/>
</dbReference>
<comment type="caution">
    <text evidence="2">The sequence shown here is derived from an EMBL/GenBank/DDBJ whole genome shotgun (WGS) entry which is preliminary data.</text>
</comment>